<accession>A0ABV6AYP2</accession>
<feature type="transmembrane region" description="Helical" evidence="6">
    <location>
        <begin position="12"/>
        <end position="31"/>
    </location>
</feature>
<feature type="transmembrane region" description="Helical" evidence="6">
    <location>
        <begin position="66"/>
        <end position="89"/>
    </location>
</feature>
<dbReference type="EMBL" id="JBHLYR010000032">
    <property type="protein sequence ID" value="MFB9992625.1"/>
    <property type="molecule type" value="Genomic_DNA"/>
</dbReference>
<evidence type="ECO:0000256" key="2">
    <source>
        <dbReference type="ARBA" id="ARBA00022475"/>
    </source>
</evidence>
<evidence type="ECO:0000256" key="3">
    <source>
        <dbReference type="ARBA" id="ARBA00022692"/>
    </source>
</evidence>
<evidence type="ECO:0000256" key="6">
    <source>
        <dbReference type="RuleBase" id="RU366058"/>
    </source>
</evidence>
<evidence type="ECO:0000313" key="9">
    <source>
        <dbReference type="Proteomes" id="UP001589733"/>
    </source>
</evidence>
<sequence length="244" mass="25597">MSSATSARAPAYLRFLLLGGVLALLGSLFLIPEVRSFFAAGYAALRSSDPAVTHAWVDGFGWAGPLALIAAFVVQAVLPVLPALVMTAVTARAYGPVEGFFIVYIGTLLGAVAGYWLGRGVGERLIRTLAGQRASTRAHDFAQKHGVQGVLMVRLMPILSADVMNLVAGAARMPFRPFLLATAAGAFPVTLLVIWLSGSTSRMLWGLGVLSLLVAAVAGWRTWMGRRRAVRAGVSSSGNDSSGV</sequence>
<gene>
    <name evidence="8" type="ORF">ACFFLM_11665</name>
</gene>
<name>A0ABV6AYP2_9DEIO</name>
<keyword evidence="9" id="KW-1185">Reference proteome</keyword>
<keyword evidence="3 6" id="KW-0812">Transmembrane</keyword>
<feature type="transmembrane region" description="Helical" evidence="6">
    <location>
        <begin position="203"/>
        <end position="223"/>
    </location>
</feature>
<feature type="transmembrane region" description="Helical" evidence="6">
    <location>
        <begin position="151"/>
        <end position="171"/>
    </location>
</feature>
<protein>
    <recommendedName>
        <fullName evidence="6">TVP38/TMEM64 family membrane protein</fullName>
    </recommendedName>
</protein>
<proteinExistence type="inferred from homology"/>
<dbReference type="InterPro" id="IPR032816">
    <property type="entry name" value="VTT_dom"/>
</dbReference>
<comment type="similarity">
    <text evidence="6">Belongs to the TVP38/TMEM64 family.</text>
</comment>
<comment type="caution">
    <text evidence="8">The sequence shown here is derived from an EMBL/GenBank/DDBJ whole genome shotgun (WGS) entry which is preliminary data.</text>
</comment>
<evidence type="ECO:0000313" key="8">
    <source>
        <dbReference type="EMBL" id="MFB9992625.1"/>
    </source>
</evidence>
<reference evidence="8 9" key="1">
    <citation type="submission" date="2024-09" db="EMBL/GenBank/DDBJ databases">
        <authorList>
            <person name="Sun Q."/>
            <person name="Mori K."/>
        </authorList>
    </citation>
    <scope>NUCLEOTIDE SEQUENCE [LARGE SCALE GENOMIC DNA]</scope>
    <source>
        <strain evidence="8 9">JCM 13503</strain>
    </source>
</reference>
<keyword evidence="2 6" id="KW-1003">Cell membrane</keyword>
<dbReference type="Proteomes" id="UP001589733">
    <property type="component" value="Unassembled WGS sequence"/>
</dbReference>
<evidence type="ECO:0000259" key="7">
    <source>
        <dbReference type="Pfam" id="PF09335"/>
    </source>
</evidence>
<feature type="transmembrane region" description="Helical" evidence="6">
    <location>
        <begin position="101"/>
        <end position="118"/>
    </location>
</feature>
<keyword evidence="5 6" id="KW-0472">Membrane</keyword>
<organism evidence="8 9">
    <name type="scientific">Deinococcus oregonensis</name>
    <dbReference type="NCBI Taxonomy" id="1805970"/>
    <lineage>
        <taxon>Bacteria</taxon>
        <taxon>Thermotogati</taxon>
        <taxon>Deinococcota</taxon>
        <taxon>Deinococci</taxon>
        <taxon>Deinococcales</taxon>
        <taxon>Deinococcaceae</taxon>
        <taxon>Deinococcus</taxon>
    </lineage>
</organism>
<dbReference type="InterPro" id="IPR015414">
    <property type="entry name" value="TMEM64"/>
</dbReference>
<feature type="transmembrane region" description="Helical" evidence="6">
    <location>
        <begin position="178"/>
        <end position="197"/>
    </location>
</feature>
<dbReference type="RefSeq" id="WP_380009877.1">
    <property type="nucleotide sequence ID" value="NZ_JBHLYR010000032.1"/>
</dbReference>
<keyword evidence="4 6" id="KW-1133">Transmembrane helix</keyword>
<evidence type="ECO:0000256" key="5">
    <source>
        <dbReference type="ARBA" id="ARBA00023136"/>
    </source>
</evidence>
<dbReference type="PANTHER" id="PTHR12677:SF59">
    <property type="entry name" value="GOLGI APPARATUS MEMBRANE PROTEIN TVP38-RELATED"/>
    <property type="match status" value="1"/>
</dbReference>
<dbReference type="Pfam" id="PF09335">
    <property type="entry name" value="VTT_dom"/>
    <property type="match status" value="1"/>
</dbReference>
<evidence type="ECO:0000256" key="4">
    <source>
        <dbReference type="ARBA" id="ARBA00022989"/>
    </source>
</evidence>
<feature type="domain" description="VTT" evidence="7">
    <location>
        <begin position="81"/>
        <end position="194"/>
    </location>
</feature>
<evidence type="ECO:0000256" key="1">
    <source>
        <dbReference type="ARBA" id="ARBA00004651"/>
    </source>
</evidence>
<dbReference type="PANTHER" id="PTHR12677">
    <property type="entry name" value="GOLGI APPARATUS MEMBRANE PROTEIN TVP38-RELATED"/>
    <property type="match status" value="1"/>
</dbReference>
<comment type="subcellular location">
    <subcellularLocation>
        <location evidence="1 6">Cell membrane</location>
        <topology evidence="1 6">Multi-pass membrane protein</topology>
    </subcellularLocation>
</comment>